<dbReference type="EMBL" id="PJCH01000015">
    <property type="protein sequence ID" value="PQA86249.1"/>
    <property type="molecule type" value="Genomic_DNA"/>
</dbReference>
<organism evidence="4 5">
    <name type="scientific">Hyphococcus luteus</name>
    <dbReference type="NCBI Taxonomy" id="2058213"/>
    <lineage>
        <taxon>Bacteria</taxon>
        <taxon>Pseudomonadati</taxon>
        <taxon>Pseudomonadota</taxon>
        <taxon>Alphaproteobacteria</taxon>
        <taxon>Parvularculales</taxon>
        <taxon>Parvularculaceae</taxon>
        <taxon>Hyphococcus</taxon>
    </lineage>
</organism>
<comment type="caution">
    <text evidence="4">The sequence shown here is derived from an EMBL/GenBank/DDBJ whole genome shotgun (WGS) entry which is preliminary data.</text>
</comment>
<dbReference type="PIRSF" id="PIRSF018266">
    <property type="entry name" value="FecR"/>
    <property type="match status" value="1"/>
</dbReference>
<keyword evidence="1" id="KW-0472">Membrane</keyword>
<feature type="transmembrane region" description="Helical" evidence="1">
    <location>
        <begin position="93"/>
        <end position="115"/>
    </location>
</feature>
<sequence length="358" mass="39449">MTANQAFESNDQILSEAASWIAQLESGPISAEDEKALKEWVIRSPAHRAALLQCARVWVDSDAASILQPFFVNAVREHRLSLRQSRYRRMRRWSAAILVASAIVFTAIALVRFSVVREVSTIKIATGYGETESAALPDGSAITVNSSSRVEVEIDPGKREVRLASGEAIFDVAKDRDRPFIVVAGEHVVQAVGTVFSVRYEGEELNVSVLEGSVHFSQKVQAPSNPSVHGRREENAGTLQYEAYIVAGQELTTAPEKGTLIDKVEFSVLERRSAWRDNLLDFDGERLDFVLSELSRHTGLTFEIESEDVAQTRVAGIFQLSNADQAVDIIVESLGLVATENPQGVIQITQKETEIEKP</sequence>
<dbReference type="Proteomes" id="UP000239504">
    <property type="component" value="Unassembled WGS sequence"/>
</dbReference>
<evidence type="ECO:0000256" key="1">
    <source>
        <dbReference type="SAM" id="Phobius"/>
    </source>
</evidence>
<name>A0A2S7K166_9PROT</name>
<dbReference type="Pfam" id="PF16220">
    <property type="entry name" value="DUF4880"/>
    <property type="match status" value="1"/>
</dbReference>
<dbReference type="PANTHER" id="PTHR30273">
    <property type="entry name" value="PERIPLASMIC SIGNAL SENSOR AND SIGMA FACTOR ACTIVATOR FECR-RELATED"/>
    <property type="match status" value="1"/>
</dbReference>
<dbReference type="Gene3D" id="2.60.120.1440">
    <property type="match status" value="1"/>
</dbReference>
<dbReference type="InterPro" id="IPR012373">
    <property type="entry name" value="Ferrdict_sens_TM"/>
</dbReference>
<protein>
    <recommendedName>
        <fullName evidence="6">FecR protein domain-containing protein</fullName>
    </recommendedName>
</protein>
<accession>A0A2S7K166</accession>
<dbReference type="OrthoDB" id="9798846at2"/>
<keyword evidence="5" id="KW-1185">Reference proteome</keyword>
<evidence type="ECO:0008006" key="6">
    <source>
        <dbReference type="Google" id="ProtNLM"/>
    </source>
</evidence>
<dbReference type="AlphaFoldDB" id="A0A2S7K166"/>
<dbReference type="InterPro" id="IPR006860">
    <property type="entry name" value="FecR"/>
</dbReference>
<evidence type="ECO:0000259" key="2">
    <source>
        <dbReference type="Pfam" id="PF04773"/>
    </source>
</evidence>
<dbReference type="PANTHER" id="PTHR30273:SF2">
    <property type="entry name" value="PROTEIN FECR"/>
    <property type="match status" value="1"/>
</dbReference>
<feature type="domain" description="FecR protein" evidence="2">
    <location>
        <begin position="123"/>
        <end position="214"/>
    </location>
</feature>
<evidence type="ECO:0000259" key="3">
    <source>
        <dbReference type="Pfam" id="PF16220"/>
    </source>
</evidence>
<proteinExistence type="predicted"/>
<dbReference type="Gene3D" id="3.55.50.30">
    <property type="match status" value="1"/>
</dbReference>
<dbReference type="Pfam" id="PF04773">
    <property type="entry name" value="FecR"/>
    <property type="match status" value="1"/>
</dbReference>
<dbReference type="GO" id="GO:0016989">
    <property type="term" value="F:sigma factor antagonist activity"/>
    <property type="evidence" value="ECO:0007669"/>
    <property type="project" value="TreeGrafter"/>
</dbReference>
<keyword evidence="1" id="KW-1133">Transmembrane helix</keyword>
<dbReference type="RefSeq" id="WP_104831461.1">
    <property type="nucleotide sequence ID" value="NZ_PJCH01000015.1"/>
</dbReference>
<gene>
    <name evidence="4" type="ORF">CW354_18035</name>
</gene>
<dbReference type="InterPro" id="IPR032623">
    <property type="entry name" value="FecR_N"/>
</dbReference>
<reference evidence="4 5" key="1">
    <citation type="submission" date="2017-12" db="EMBL/GenBank/DDBJ databases">
        <authorList>
            <person name="Hurst M.R.H."/>
        </authorList>
    </citation>
    <scope>NUCLEOTIDE SEQUENCE [LARGE SCALE GENOMIC DNA]</scope>
    <source>
        <strain evidence="4 5">SY-3-19</strain>
    </source>
</reference>
<evidence type="ECO:0000313" key="5">
    <source>
        <dbReference type="Proteomes" id="UP000239504"/>
    </source>
</evidence>
<evidence type="ECO:0000313" key="4">
    <source>
        <dbReference type="EMBL" id="PQA86249.1"/>
    </source>
</evidence>
<keyword evidence="1" id="KW-0812">Transmembrane</keyword>
<feature type="domain" description="FecR N-terminal" evidence="3">
    <location>
        <begin position="16"/>
        <end position="56"/>
    </location>
</feature>